<dbReference type="InterPro" id="IPR012296">
    <property type="entry name" value="Nuclease_put_TT1808"/>
</dbReference>
<reference evidence="2 3" key="1">
    <citation type="submission" date="2017-06" db="EMBL/GenBank/DDBJ databases">
        <title>Genome sequencing of cyanobaciteial culture collection at National Institute for Environmental Studies (NIES).</title>
        <authorList>
            <person name="Hirose Y."/>
            <person name="Shimura Y."/>
            <person name="Fujisawa T."/>
            <person name="Nakamura Y."/>
            <person name="Kawachi M."/>
        </authorList>
    </citation>
    <scope>NUCLEOTIDE SEQUENCE [LARGE SCALE GENOMIC DNA]</scope>
    <source>
        <strain evidence="2 3">NIES-2135</strain>
    </source>
</reference>
<gene>
    <name evidence="2" type="ORF">NIES2135_15530</name>
</gene>
<dbReference type="InterPro" id="IPR008538">
    <property type="entry name" value="Uma2"/>
</dbReference>
<dbReference type="Proteomes" id="UP000217895">
    <property type="component" value="Chromosome"/>
</dbReference>
<dbReference type="AlphaFoldDB" id="A0A1Z4JD58"/>
<evidence type="ECO:0000259" key="1">
    <source>
        <dbReference type="Pfam" id="PF05685"/>
    </source>
</evidence>
<dbReference type="Gene3D" id="3.90.1570.10">
    <property type="entry name" value="tt1808, chain A"/>
    <property type="match status" value="1"/>
</dbReference>
<name>A0A1Z4JD58_LEPBY</name>
<evidence type="ECO:0000313" key="3">
    <source>
        <dbReference type="Proteomes" id="UP000217895"/>
    </source>
</evidence>
<organism evidence="2 3">
    <name type="scientific">Leptolyngbya boryana NIES-2135</name>
    <dbReference type="NCBI Taxonomy" id="1973484"/>
    <lineage>
        <taxon>Bacteria</taxon>
        <taxon>Bacillati</taxon>
        <taxon>Cyanobacteriota</taxon>
        <taxon>Cyanophyceae</taxon>
        <taxon>Leptolyngbyales</taxon>
        <taxon>Leptolyngbyaceae</taxon>
        <taxon>Leptolyngbya group</taxon>
        <taxon>Leptolyngbya</taxon>
    </lineage>
</organism>
<dbReference type="SUPFAM" id="SSF52980">
    <property type="entry name" value="Restriction endonuclease-like"/>
    <property type="match status" value="1"/>
</dbReference>
<dbReference type="Pfam" id="PF05685">
    <property type="entry name" value="Uma2"/>
    <property type="match status" value="1"/>
</dbReference>
<sequence>MTQAKSRFRKIEDYLAYDDGTDIPYELVDGVLVEMGVENPGNIAIAIFLISVLLQLSVPHYLIHRGTEIVVPSQSVTSRYPDLIVLTEACWSALSGAKRSLITPEMPAPALVIEVVSPGEPGEKNYDRDYIDKRKEYAARGIPEYWLIDPSRNVVIVLHLSGQLYQEIGRFQGQDQIVSPTFPGLTLIAEQILQAGV</sequence>
<dbReference type="InterPro" id="IPR011335">
    <property type="entry name" value="Restrct_endonuc-II-like"/>
</dbReference>
<feature type="domain" description="Putative restriction endonuclease" evidence="1">
    <location>
        <begin position="12"/>
        <end position="187"/>
    </location>
</feature>
<dbReference type="PANTHER" id="PTHR34107">
    <property type="entry name" value="SLL0198 PROTEIN-RELATED"/>
    <property type="match status" value="1"/>
</dbReference>
<dbReference type="PANTHER" id="PTHR34107:SF2">
    <property type="entry name" value="SLL0888 PROTEIN"/>
    <property type="match status" value="1"/>
</dbReference>
<dbReference type="EMBL" id="AP018203">
    <property type="protein sequence ID" value="BAY54735.1"/>
    <property type="molecule type" value="Genomic_DNA"/>
</dbReference>
<evidence type="ECO:0000313" key="2">
    <source>
        <dbReference type="EMBL" id="BAY54735.1"/>
    </source>
</evidence>
<proteinExistence type="predicted"/>
<keyword evidence="3" id="KW-1185">Reference proteome</keyword>
<protein>
    <recommendedName>
        <fullName evidence="1">Putative restriction endonuclease domain-containing protein</fullName>
    </recommendedName>
</protein>
<accession>A0A1Z4JD58</accession>
<dbReference type="CDD" id="cd06260">
    <property type="entry name" value="DUF820-like"/>
    <property type="match status" value="1"/>
</dbReference>